<evidence type="ECO:0000256" key="1">
    <source>
        <dbReference type="ARBA" id="ARBA00007074"/>
    </source>
</evidence>
<sequence>MPVTARRTALLRAVTTSESSTRPTGRTLAKHRKTSKSSAPRAAAAVLSVGLAVSGGAALSVVAPADTAHAGTSKTSSAAWARGNKAISTKPLLRYGDAGSAVRYVQRSLDVPAGGWYGSATRTAVANFQRRVGLPRSGSMTVNTWRSLFYAASHGLLHGGSGKATTFQAKVLKEAAKLKGTPYRYGGTTTKGFDCSGYTGYVYKKAGKKLPRTSRQQYSATKHISRKAAKPGDLVFFKSGGGSVYHVGIYAGGNTLWHASKPGKPVAKAKIWSSNVAFGRK</sequence>
<evidence type="ECO:0000259" key="6">
    <source>
        <dbReference type="PROSITE" id="PS51935"/>
    </source>
</evidence>
<dbReference type="Gene3D" id="1.10.101.10">
    <property type="entry name" value="PGBD-like superfamily/PGBD"/>
    <property type="match status" value="1"/>
</dbReference>
<evidence type="ECO:0000313" key="8">
    <source>
        <dbReference type="Proteomes" id="UP001500363"/>
    </source>
</evidence>
<dbReference type="PANTHER" id="PTHR47053:SF1">
    <property type="entry name" value="MUREIN DD-ENDOPEPTIDASE MEPH-RELATED"/>
    <property type="match status" value="1"/>
</dbReference>
<dbReference type="Pfam" id="PF01471">
    <property type="entry name" value="PG_binding_1"/>
    <property type="match status" value="1"/>
</dbReference>
<keyword evidence="8" id="KW-1185">Reference proteome</keyword>
<dbReference type="SUPFAM" id="SSF54001">
    <property type="entry name" value="Cysteine proteinases"/>
    <property type="match status" value="1"/>
</dbReference>
<dbReference type="InterPro" id="IPR036366">
    <property type="entry name" value="PGBDSf"/>
</dbReference>
<dbReference type="InterPro" id="IPR051202">
    <property type="entry name" value="Peptidase_C40"/>
</dbReference>
<proteinExistence type="inferred from homology"/>
<dbReference type="PROSITE" id="PS51935">
    <property type="entry name" value="NLPC_P60"/>
    <property type="match status" value="1"/>
</dbReference>
<evidence type="ECO:0000256" key="3">
    <source>
        <dbReference type="ARBA" id="ARBA00022801"/>
    </source>
</evidence>
<evidence type="ECO:0000256" key="4">
    <source>
        <dbReference type="ARBA" id="ARBA00022807"/>
    </source>
</evidence>
<comment type="similarity">
    <text evidence="1">Belongs to the peptidase C40 family.</text>
</comment>
<dbReference type="Pfam" id="PF00877">
    <property type="entry name" value="NLPC_P60"/>
    <property type="match status" value="1"/>
</dbReference>
<feature type="domain" description="NlpC/P60" evidence="6">
    <location>
        <begin position="165"/>
        <end position="281"/>
    </location>
</feature>
<feature type="region of interest" description="Disordered" evidence="5">
    <location>
        <begin position="1"/>
        <end position="40"/>
    </location>
</feature>
<dbReference type="InterPro" id="IPR036365">
    <property type="entry name" value="PGBD-like_sf"/>
</dbReference>
<dbReference type="RefSeq" id="WP_344176399.1">
    <property type="nucleotide sequence ID" value="NZ_BAAANC010000002.1"/>
</dbReference>
<keyword evidence="2" id="KW-0645">Protease</keyword>
<keyword evidence="3" id="KW-0378">Hydrolase</keyword>
<organism evidence="7 8">
    <name type="scientific">Kribbella lupini</name>
    <dbReference type="NCBI Taxonomy" id="291602"/>
    <lineage>
        <taxon>Bacteria</taxon>
        <taxon>Bacillati</taxon>
        <taxon>Actinomycetota</taxon>
        <taxon>Actinomycetes</taxon>
        <taxon>Propionibacteriales</taxon>
        <taxon>Kribbellaceae</taxon>
        <taxon>Kribbella</taxon>
    </lineage>
</organism>
<dbReference type="Gene3D" id="3.90.1720.10">
    <property type="entry name" value="endopeptidase domain like (from Nostoc punctiforme)"/>
    <property type="match status" value="1"/>
</dbReference>
<dbReference type="SUPFAM" id="SSF47090">
    <property type="entry name" value="PGBD-like"/>
    <property type="match status" value="1"/>
</dbReference>
<dbReference type="PANTHER" id="PTHR47053">
    <property type="entry name" value="MUREIN DD-ENDOPEPTIDASE MEPH-RELATED"/>
    <property type="match status" value="1"/>
</dbReference>
<evidence type="ECO:0000256" key="2">
    <source>
        <dbReference type="ARBA" id="ARBA00022670"/>
    </source>
</evidence>
<dbReference type="InterPro" id="IPR002477">
    <property type="entry name" value="Peptidoglycan-bd-like"/>
</dbReference>
<evidence type="ECO:0000313" key="7">
    <source>
        <dbReference type="EMBL" id="GAA1534886.1"/>
    </source>
</evidence>
<dbReference type="InterPro" id="IPR000064">
    <property type="entry name" value="NLP_P60_dom"/>
</dbReference>
<name>A0ABN2B927_9ACTN</name>
<dbReference type="InterPro" id="IPR038765">
    <property type="entry name" value="Papain-like_cys_pep_sf"/>
</dbReference>
<gene>
    <name evidence="7" type="ORF">GCM10009741_41690</name>
</gene>
<protein>
    <recommendedName>
        <fullName evidence="6">NlpC/P60 domain-containing protein</fullName>
    </recommendedName>
</protein>
<dbReference type="EMBL" id="BAAANC010000002">
    <property type="protein sequence ID" value="GAA1534886.1"/>
    <property type="molecule type" value="Genomic_DNA"/>
</dbReference>
<dbReference type="Proteomes" id="UP001500363">
    <property type="component" value="Unassembled WGS sequence"/>
</dbReference>
<accession>A0ABN2B927</accession>
<reference evidence="7 8" key="1">
    <citation type="journal article" date="2019" name="Int. J. Syst. Evol. Microbiol.">
        <title>The Global Catalogue of Microorganisms (GCM) 10K type strain sequencing project: providing services to taxonomists for standard genome sequencing and annotation.</title>
        <authorList>
            <consortium name="The Broad Institute Genomics Platform"/>
            <consortium name="The Broad Institute Genome Sequencing Center for Infectious Disease"/>
            <person name="Wu L."/>
            <person name="Ma J."/>
        </authorList>
    </citation>
    <scope>NUCLEOTIDE SEQUENCE [LARGE SCALE GENOMIC DNA]</scope>
    <source>
        <strain evidence="7 8">JCM 14303</strain>
    </source>
</reference>
<keyword evidence="4" id="KW-0788">Thiol protease</keyword>
<feature type="compositionally biased region" description="Polar residues" evidence="5">
    <location>
        <begin position="14"/>
        <end position="24"/>
    </location>
</feature>
<evidence type="ECO:0000256" key="5">
    <source>
        <dbReference type="SAM" id="MobiDB-lite"/>
    </source>
</evidence>
<comment type="caution">
    <text evidence="7">The sequence shown here is derived from an EMBL/GenBank/DDBJ whole genome shotgun (WGS) entry which is preliminary data.</text>
</comment>